<keyword evidence="2" id="KW-0472">Membrane</keyword>
<reference evidence="3" key="1">
    <citation type="submission" date="2021-01" db="EMBL/GenBank/DDBJ databases">
        <authorList>
            <person name="Corre E."/>
            <person name="Pelletier E."/>
            <person name="Niang G."/>
            <person name="Scheremetjew M."/>
            <person name="Finn R."/>
            <person name="Kale V."/>
            <person name="Holt S."/>
            <person name="Cochrane G."/>
            <person name="Meng A."/>
            <person name="Brown T."/>
            <person name="Cohen L."/>
        </authorList>
    </citation>
    <scope>NUCLEOTIDE SEQUENCE</scope>
    <source>
        <strain evidence="3">CCMP3105</strain>
    </source>
</reference>
<keyword evidence="2" id="KW-1133">Transmembrane helix</keyword>
<evidence type="ECO:0000313" key="3">
    <source>
        <dbReference type="EMBL" id="CAE4667963.1"/>
    </source>
</evidence>
<feature type="region of interest" description="Disordered" evidence="1">
    <location>
        <begin position="221"/>
        <end position="257"/>
    </location>
</feature>
<organism evidence="3">
    <name type="scientific">Alexandrium monilatum</name>
    <dbReference type="NCBI Taxonomy" id="311494"/>
    <lineage>
        <taxon>Eukaryota</taxon>
        <taxon>Sar</taxon>
        <taxon>Alveolata</taxon>
        <taxon>Dinophyceae</taxon>
        <taxon>Gonyaulacales</taxon>
        <taxon>Pyrocystaceae</taxon>
        <taxon>Alexandrium</taxon>
    </lineage>
</organism>
<protein>
    <submittedName>
        <fullName evidence="3">Uncharacterized protein</fullName>
    </submittedName>
</protein>
<evidence type="ECO:0000256" key="2">
    <source>
        <dbReference type="SAM" id="Phobius"/>
    </source>
</evidence>
<dbReference type="EMBL" id="HBNR01089366">
    <property type="protein sequence ID" value="CAE4667963.1"/>
    <property type="molecule type" value="Transcribed_RNA"/>
</dbReference>
<gene>
    <name evidence="3" type="ORF">AMON00008_LOCUS64112</name>
    <name evidence="4" type="ORF">AMON00008_LOCUS64113</name>
</gene>
<proteinExistence type="predicted"/>
<keyword evidence="2" id="KW-0812">Transmembrane</keyword>
<feature type="compositionally biased region" description="Basic and acidic residues" evidence="1">
    <location>
        <begin position="246"/>
        <end position="257"/>
    </location>
</feature>
<feature type="transmembrane region" description="Helical" evidence="2">
    <location>
        <begin position="161"/>
        <end position="179"/>
    </location>
</feature>
<accession>A0A6T1NMV0</accession>
<feature type="transmembrane region" description="Helical" evidence="2">
    <location>
        <begin position="191"/>
        <end position="211"/>
    </location>
</feature>
<sequence>MIYLCRRLEQASHLPARTCEQCERLLRRLRCAPVAAGLAAVGGACTRFLNRPLSSYVVIAGLLAAGELHCCVRALAERSLTHCFMPSGLGRLVGLRGWLVVKAGSACLSLSFAPYFQHRVWQELVKDAQPTDTVPKLTRLSKAQVQASITKVFMHDLSVCFYFFASVGSTVWGYLGLRWTALGRDCSCGGYPLRACWLGFLGFLVALQYSVFSLRRDCSTCGEDDGSEWGRCEPRPPSPKRQHAARKPDKPVPSRRWMEPPCAVLMNSWDLGSSVGEEPVV</sequence>
<evidence type="ECO:0000256" key="1">
    <source>
        <dbReference type="SAM" id="MobiDB-lite"/>
    </source>
</evidence>
<dbReference type="EMBL" id="HBNR01089367">
    <property type="protein sequence ID" value="CAE4667965.1"/>
    <property type="molecule type" value="Transcribed_RNA"/>
</dbReference>
<dbReference type="AlphaFoldDB" id="A0A6T1NMV0"/>
<name>A0A6T1NMV0_9DINO</name>
<evidence type="ECO:0000313" key="4">
    <source>
        <dbReference type="EMBL" id="CAE4667965.1"/>
    </source>
</evidence>